<feature type="region of interest" description="Disordered" evidence="1">
    <location>
        <begin position="177"/>
        <end position="198"/>
    </location>
</feature>
<organism evidence="3">
    <name type="scientific">marine metagenome</name>
    <dbReference type="NCBI Taxonomy" id="408172"/>
    <lineage>
        <taxon>unclassified sequences</taxon>
        <taxon>metagenomes</taxon>
        <taxon>ecological metagenomes</taxon>
    </lineage>
</organism>
<accession>A0A381XF71</accession>
<feature type="non-terminal residue" evidence="3">
    <location>
        <position position="1"/>
    </location>
</feature>
<evidence type="ECO:0000256" key="1">
    <source>
        <dbReference type="SAM" id="MobiDB-lite"/>
    </source>
</evidence>
<reference evidence="3" key="1">
    <citation type="submission" date="2018-05" db="EMBL/GenBank/DDBJ databases">
        <authorList>
            <person name="Lanie J.A."/>
            <person name="Ng W.-L."/>
            <person name="Kazmierczak K.M."/>
            <person name="Andrzejewski T.M."/>
            <person name="Davidsen T.M."/>
            <person name="Wayne K.J."/>
            <person name="Tettelin H."/>
            <person name="Glass J.I."/>
            <person name="Rusch D."/>
            <person name="Podicherti R."/>
            <person name="Tsui H.-C.T."/>
            <person name="Winkler M.E."/>
        </authorList>
    </citation>
    <scope>NUCLEOTIDE SEQUENCE</scope>
</reference>
<dbReference type="Pfam" id="PF19313">
    <property type="entry name" value="DUF5916"/>
    <property type="match status" value="1"/>
</dbReference>
<name>A0A381XF71_9ZZZZ</name>
<dbReference type="AlphaFoldDB" id="A0A381XF71"/>
<gene>
    <name evidence="3" type="ORF">METZ01_LOCUS116046</name>
</gene>
<dbReference type="CDD" id="cd09618">
    <property type="entry name" value="CBM9_like_2"/>
    <property type="match status" value="1"/>
</dbReference>
<evidence type="ECO:0000259" key="2">
    <source>
        <dbReference type="Pfam" id="PF19313"/>
    </source>
</evidence>
<sequence length="919" mass="101922">PPDRVVVIPFANITGNTADNWIGIGIAETLTVELERATSRTVIRMTDDRLLNNGTQEAVVSAGRELNVRWIVSGSYQRMGEQLRLTGRLIESTSGDVLRSARIDGRLDELFALQDQLVAELQTGFAPQQERMAERERTATRSTTITRAPQTSPPDPSVAANTNQTAPFTVEETVTVTGASPIDGPPPPVAPATISRDAEGRATVRAVRLTEPLEIDGILNETMYDAVESFSGFIQQSPDEGAPATERTEAWVFFDDSNVYVSGRLWDSAPESQWVANEMQRDSFQLINNESFSVVFDTFYDRRNGLAFLINPLGGIYDYEITDEGRPNRDWNPVWNIKTGRFDGGWTVEMEIPFKSLRFRPGLDQVWGLQLGRRIRWKNESVYLTPVAISAGPGLFRLSAAGTLAGLEVPSGNRTFEIKPYAIGSLATDRNASPAITNELNGNAGVDLKYGVTQNLTADFTYNTDFAQVEVDEQQVNLTRFSLFFPEKREFFLESRGTFDFGQSVRFGTSSGPGGARRGGGFFGSSNAPTVFFSRRIGLQGGQTVPILGGGRLTGKAGDFTVGALNIQTDDALSGAAASTNFTVMRIKRDILRRSQIGGIFTGRSVSTKGPGGNQVYGLDAAFSFYDNVNFTGYYTKSQTSGLVGDDESYQAAFTYNGDLYAFQLDHLLVGDNFNPEIGFMRRDDFRRTYTAAQYSPRPQSLDAIRQFTWGASLDYITTVAGQLETRITQGRFQTELENSDRINFDVQKNYELLHQPFLVASDVAIPAGGYNFDDYFVSYSLGQQRRVAGTVSLQRGEFFSGDITAIGYRQGRLEITPQFSISPGISINNIDLPQGRFTTKLVTSRLTYTLTPRMFFSGLLQYNSSTNALSSNLRLRWEYQPGSELFVVYNDVRDTELRSTPLLQNRAFIIKFTKLFRF</sequence>
<dbReference type="Gene3D" id="2.60.40.1190">
    <property type="match status" value="1"/>
</dbReference>
<feature type="region of interest" description="Disordered" evidence="1">
    <location>
        <begin position="127"/>
        <end position="164"/>
    </location>
</feature>
<dbReference type="EMBL" id="UINC01014904">
    <property type="protein sequence ID" value="SVA63192.1"/>
    <property type="molecule type" value="Genomic_DNA"/>
</dbReference>
<dbReference type="InterPro" id="IPR045670">
    <property type="entry name" value="DUF5916"/>
</dbReference>
<proteinExistence type="predicted"/>
<evidence type="ECO:0000313" key="3">
    <source>
        <dbReference type="EMBL" id="SVA63192.1"/>
    </source>
</evidence>
<protein>
    <recommendedName>
        <fullName evidence="2">DUF5916 domain-containing protein</fullName>
    </recommendedName>
</protein>
<feature type="domain" description="DUF5916" evidence="2">
    <location>
        <begin position="419"/>
        <end position="500"/>
    </location>
</feature>
<dbReference type="SUPFAM" id="SSF49344">
    <property type="entry name" value="CBD9-like"/>
    <property type="match status" value="1"/>
</dbReference>